<dbReference type="HOGENOM" id="CLU_888989_0_0_1"/>
<dbReference type="OrthoDB" id="5093197at2759"/>
<evidence type="ECO:0000256" key="1">
    <source>
        <dbReference type="SAM" id="MobiDB-lite"/>
    </source>
</evidence>
<protein>
    <submittedName>
        <fullName evidence="2">Uncharacterized protein</fullName>
    </submittedName>
</protein>
<evidence type="ECO:0000313" key="2">
    <source>
        <dbReference type="EMBL" id="EON98088.1"/>
    </source>
</evidence>
<evidence type="ECO:0000313" key="3">
    <source>
        <dbReference type="Proteomes" id="UP000014074"/>
    </source>
</evidence>
<dbReference type="RefSeq" id="XP_007917076.1">
    <property type="nucleotide sequence ID" value="XM_007918885.1"/>
</dbReference>
<name>R8BFL1_PHAM7</name>
<dbReference type="EMBL" id="KB933236">
    <property type="protein sequence ID" value="EON98088.1"/>
    <property type="molecule type" value="Genomic_DNA"/>
</dbReference>
<organism evidence="2 3">
    <name type="scientific">Phaeoacremonium minimum (strain UCR-PA7)</name>
    <name type="common">Esca disease fungus</name>
    <name type="synonym">Togninia minima</name>
    <dbReference type="NCBI Taxonomy" id="1286976"/>
    <lineage>
        <taxon>Eukaryota</taxon>
        <taxon>Fungi</taxon>
        <taxon>Dikarya</taxon>
        <taxon>Ascomycota</taxon>
        <taxon>Pezizomycotina</taxon>
        <taxon>Sordariomycetes</taxon>
        <taxon>Sordariomycetidae</taxon>
        <taxon>Togniniales</taxon>
        <taxon>Togniniaceae</taxon>
        <taxon>Phaeoacremonium</taxon>
    </lineage>
</organism>
<dbReference type="AlphaFoldDB" id="R8BFL1"/>
<feature type="region of interest" description="Disordered" evidence="1">
    <location>
        <begin position="46"/>
        <end position="90"/>
    </location>
</feature>
<sequence length="313" mass="34934">MEGPSIPKENPIIIYDDNSETTGPDIVPENIVDLPKWCKPTAANDLSTHTLDLSPDEPASEEGPRLEGTTHQESGAMEDPNPETEVPPGQYEADLSDRLRLLQQQVPRDSRPQIPQAFLASLAERIERSRKLLGWSATRKQRRRTRTAPSPTSRVPPCVRCFVKQMPCSLEYEDGPEDIVSCTRCARNGVPHCIRQVAAASQPSADRDDPLAVGTSKSAKCELSATLTPELVEAAEELLQGQLRDVCGMKLSADVCKGLVLPKWHDNDKPENQQDPEFRPRQWKEQLVDRRHEMLVAIQQKIKVLEGQLAKDE</sequence>
<dbReference type="Proteomes" id="UP000014074">
    <property type="component" value="Unassembled WGS sequence"/>
</dbReference>
<keyword evidence="3" id="KW-1185">Reference proteome</keyword>
<dbReference type="KEGG" id="tmn:UCRPA7_6347"/>
<feature type="region of interest" description="Disordered" evidence="1">
    <location>
        <begin position="1"/>
        <end position="27"/>
    </location>
</feature>
<dbReference type="GeneID" id="19326993"/>
<accession>R8BFL1</accession>
<reference evidence="3" key="1">
    <citation type="journal article" date="2013" name="Genome Announc.">
        <title>Draft genome sequence of the ascomycete Phaeoacremonium aleophilum strain UCR-PA7, a causal agent of the esca disease complex in grapevines.</title>
        <authorList>
            <person name="Blanco-Ulate B."/>
            <person name="Rolshausen P."/>
            <person name="Cantu D."/>
        </authorList>
    </citation>
    <scope>NUCLEOTIDE SEQUENCE [LARGE SCALE GENOMIC DNA]</scope>
    <source>
        <strain evidence="3">UCR-PA7</strain>
    </source>
</reference>
<proteinExistence type="predicted"/>
<gene>
    <name evidence="2" type="ORF">UCRPA7_6347</name>
</gene>